<protein>
    <submittedName>
        <fullName evidence="2">Uncharacterized protein</fullName>
    </submittedName>
</protein>
<dbReference type="EMBL" id="KB518250">
    <property type="protein sequence ID" value="EMP38901.1"/>
    <property type="molecule type" value="Genomic_DNA"/>
</dbReference>
<dbReference type="Proteomes" id="UP000031443">
    <property type="component" value="Unassembled WGS sequence"/>
</dbReference>
<feature type="region of interest" description="Disordered" evidence="1">
    <location>
        <begin position="68"/>
        <end position="95"/>
    </location>
</feature>
<organism evidence="2 3">
    <name type="scientific">Chelonia mydas</name>
    <name type="common">Green sea-turtle</name>
    <name type="synonym">Chelonia agassizi</name>
    <dbReference type="NCBI Taxonomy" id="8469"/>
    <lineage>
        <taxon>Eukaryota</taxon>
        <taxon>Metazoa</taxon>
        <taxon>Chordata</taxon>
        <taxon>Craniata</taxon>
        <taxon>Vertebrata</taxon>
        <taxon>Euteleostomi</taxon>
        <taxon>Archelosauria</taxon>
        <taxon>Testudinata</taxon>
        <taxon>Testudines</taxon>
        <taxon>Cryptodira</taxon>
        <taxon>Durocryptodira</taxon>
        <taxon>Americhelydia</taxon>
        <taxon>Chelonioidea</taxon>
        <taxon>Cheloniidae</taxon>
        <taxon>Chelonia</taxon>
    </lineage>
</organism>
<evidence type="ECO:0000313" key="3">
    <source>
        <dbReference type="Proteomes" id="UP000031443"/>
    </source>
</evidence>
<evidence type="ECO:0000313" key="2">
    <source>
        <dbReference type="EMBL" id="EMP38901.1"/>
    </source>
</evidence>
<reference evidence="3" key="1">
    <citation type="journal article" date="2013" name="Nat. Genet.">
        <title>The draft genomes of soft-shell turtle and green sea turtle yield insights into the development and evolution of the turtle-specific body plan.</title>
        <authorList>
            <person name="Wang Z."/>
            <person name="Pascual-Anaya J."/>
            <person name="Zadissa A."/>
            <person name="Li W."/>
            <person name="Niimura Y."/>
            <person name="Huang Z."/>
            <person name="Li C."/>
            <person name="White S."/>
            <person name="Xiong Z."/>
            <person name="Fang D."/>
            <person name="Wang B."/>
            <person name="Ming Y."/>
            <person name="Chen Y."/>
            <person name="Zheng Y."/>
            <person name="Kuraku S."/>
            <person name="Pignatelli M."/>
            <person name="Herrero J."/>
            <person name="Beal K."/>
            <person name="Nozawa M."/>
            <person name="Li Q."/>
            <person name="Wang J."/>
            <person name="Zhang H."/>
            <person name="Yu L."/>
            <person name="Shigenobu S."/>
            <person name="Wang J."/>
            <person name="Liu J."/>
            <person name="Flicek P."/>
            <person name="Searle S."/>
            <person name="Wang J."/>
            <person name="Kuratani S."/>
            <person name="Yin Y."/>
            <person name="Aken B."/>
            <person name="Zhang G."/>
            <person name="Irie N."/>
        </authorList>
    </citation>
    <scope>NUCLEOTIDE SEQUENCE [LARGE SCALE GENOMIC DNA]</scope>
</reference>
<keyword evidence="3" id="KW-1185">Reference proteome</keyword>
<accession>M7BLZ7</accession>
<dbReference type="AlphaFoldDB" id="M7BLZ7"/>
<evidence type="ECO:0000256" key="1">
    <source>
        <dbReference type="SAM" id="MobiDB-lite"/>
    </source>
</evidence>
<gene>
    <name evidence="2" type="ORF">UY3_03858</name>
</gene>
<proteinExistence type="predicted"/>
<name>M7BLZ7_CHEMY</name>
<sequence length="155" mass="17393">MQNRRGESYKTPVFCQAGPEVFQSREVIPAPPRKPNLFSSSTVQEYVNKRAHVSFLYIEGMQQRGKLPHNTPLMWRHPALKSGPKQGKVDEGPPDLPDTVLYSALIPERELMLLPAAPLTPVEIPSAAATGQLQRDWTKDNVGPNRAMLLERRRG</sequence>